<feature type="domain" description="Thioredoxin" evidence="1">
    <location>
        <begin position="10"/>
        <end position="84"/>
    </location>
</feature>
<dbReference type="CDD" id="cd02947">
    <property type="entry name" value="TRX_family"/>
    <property type="match status" value="1"/>
</dbReference>
<dbReference type="Proteomes" id="UP000461585">
    <property type="component" value="Unassembled WGS sequence"/>
</dbReference>
<gene>
    <name evidence="2" type="ORF">GXN74_06690</name>
</gene>
<dbReference type="InterPro" id="IPR036249">
    <property type="entry name" value="Thioredoxin-like_sf"/>
</dbReference>
<dbReference type="RefSeq" id="WP_162370152.1">
    <property type="nucleotide sequence ID" value="NZ_JAAEEH010000014.1"/>
</dbReference>
<name>A0A7X5KP29_9FIRM</name>
<keyword evidence="3" id="KW-1185">Reference proteome</keyword>
<comment type="caution">
    <text evidence="2">The sequence shown here is derived from an EMBL/GenBank/DDBJ whole genome shotgun (WGS) entry which is preliminary data.</text>
</comment>
<evidence type="ECO:0000313" key="2">
    <source>
        <dbReference type="EMBL" id="NDL67427.1"/>
    </source>
</evidence>
<dbReference type="Gene3D" id="3.40.30.10">
    <property type="entry name" value="Glutaredoxin"/>
    <property type="match status" value="1"/>
</dbReference>
<dbReference type="AlphaFoldDB" id="A0A7X5KP29"/>
<accession>A0A7X5KP29</accession>
<dbReference type="SUPFAM" id="SSF52833">
    <property type="entry name" value="Thioredoxin-like"/>
    <property type="match status" value="1"/>
</dbReference>
<sequence length="105" mass="11752">MGKGAVVMESKEALERMMGRESPLVLYFTSEGCGVCQAVLPRLLEIAGEVPVAKIGVDSLREVAGQHLVFAVPTLLVWHEGKEILRESRFIDFNRVERVLYLLRP</sequence>
<evidence type="ECO:0000259" key="1">
    <source>
        <dbReference type="Pfam" id="PF00085"/>
    </source>
</evidence>
<evidence type="ECO:0000313" key="3">
    <source>
        <dbReference type="Proteomes" id="UP000461585"/>
    </source>
</evidence>
<dbReference type="Pfam" id="PF00085">
    <property type="entry name" value="Thioredoxin"/>
    <property type="match status" value="1"/>
</dbReference>
<reference evidence="2 3" key="1">
    <citation type="submission" date="2020-01" db="EMBL/GenBank/DDBJ databases">
        <title>Anaeroalcalibacter tamaniensis gen. nov., sp. nov., moderately halophilic strictly anaerobic fermenter bacterium from mud volcano of Taman peninsula.</title>
        <authorList>
            <person name="Frolova A."/>
            <person name="Merkel A.Y."/>
            <person name="Slobodkin A.I."/>
        </authorList>
    </citation>
    <scope>NUCLEOTIDE SEQUENCE [LARGE SCALE GENOMIC DNA]</scope>
    <source>
        <strain evidence="2 3">F-3ap</strain>
    </source>
</reference>
<dbReference type="InterPro" id="IPR013766">
    <property type="entry name" value="Thioredoxin_domain"/>
</dbReference>
<protein>
    <submittedName>
        <fullName evidence="2">Thioredoxin family protein</fullName>
    </submittedName>
</protein>
<proteinExistence type="predicted"/>
<organism evidence="2 3">
    <name type="scientific">Anaerotalea alkaliphila</name>
    <dbReference type="NCBI Taxonomy" id="2662126"/>
    <lineage>
        <taxon>Bacteria</taxon>
        <taxon>Bacillati</taxon>
        <taxon>Bacillota</taxon>
        <taxon>Clostridia</taxon>
        <taxon>Eubacteriales</taxon>
        <taxon>Anaerotalea</taxon>
    </lineage>
</organism>
<dbReference type="EMBL" id="JAAEEH010000014">
    <property type="protein sequence ID" value="NDL67427.1"/>
    <property type="molecule type" value="Genomic_DNA"/>
</dbReference>